<proteinExistence type="predicted"/>
<dbReference type="OrthoDB" id="434092at2759"/>
<protein>
    <submittedName>
        <fullName evidence="2">Uncharacterized protein</fullName>
    </submittedName>
</protein>
<evidence type="ECO:0000313" key="2">
    <source>
        <dbReference type="EMBL" id="KAG5300172.1"/>
    </source>
</evidence>
<dbReference type="Proteomes" id="UP000670092">
    <property type="component" value="Unassembled WGS sequence"/>
</dbReference>
<organism evidence="2 3">
    <name type="scientific">Ajellomyces capsulatus</name>
    <name type="common">Darling's disease fungus</name>
    <name type="synonym">Histoplasma capsulatum</name>
    <dbReference type="NCBI Taxonomy" id="5037"/>
    <lineage>
        <taxon>Eukaryota</taxon>
        <taxon>Fungi</taxon>
        <taxon>Dikarya</taxon>
        <taxon>Ascomycota</taxon>
        <taxon>Pezizomycotina</taxon>
        <taxon>Eurotiomycetes</taxon>
        <taxon>Eurotiomycetidae</taxon>
        <taxon>Onygenales</taxon>
        <taxon>Ajellomycetaceae</taxon>
        <taxon>Histoplasma</taxon>
    </lineage>
</organism>
<evidence type="ECO:0000256" key="1">
    <source>
        <dbReference type="SAM" id="Phobius"/>
    </source>
</evidence>
<sequence>MYSITSVIPSSITLFIFSVSLHYHIHIHKQGPFPHASMPIKVNNYIYSFVSLLFFIVLICSSKLFTRLCDLDVLHTCITSFWHLCASP</sequence>
<name>A0A8H7YY53_AJECA</name>
<dbReference type="VEuPathDB" id="FungiDB:I7I52_10717"/>
<dbReference type="EMBL" id="JAEVHI010000002">
    <property type="protein sequence ID" value="KAG5300172.1"/>
    <property type="molecule type" value="Genomic_DNA"/>
</dbReference>
<keyword evidence="1" id="KW-0472">Membrane</keyword>
<evidence type="ECO:0000313" key="3">
    <source>
        <dbReference type="Proteomes" id="UP000670092"/>
    </source>
</evidence>
<keyword evidence="1" id="KW-0812">Transmembrane</keyword>
<gene>
    <name evidence="2" type="ORF">I7I52_10717</name>
</gene>
<feature type="transmembrane region" description="Helical" evidence="1">
    <location>
        <begin position="45"/>
        <end position="65"/>
    </location>
</feature>
<dbReference type="AlphaFoldDB" id="A0A8H7YY53"/>
<feature type="transmembrane region" description="Helical" evidence="1">
    <location>
        <begin position="7"/>
        <end position="25"/>
    </location>
</feature>
<accession>A0A8H7YY53</accession>
<keyword evidence="1" id="KW-1133">Transmembrane helix</keyword>
<reference evidence="2 3" key="1">
    <citation type="submission" date="2021-01" db="EMBL/GenBank/DDBJ databases">
        <title>Chromosome-level genome assembly of a human fungal pathogen reveals clustering of transcriptionally co-regulated genes.</title>
        <authorList>
            <person name="Voorhies M."/>
            <person name="Cohen S."/>
            <person name="Shea T.P."/>
            <person name="Petrus S."/>
            <person name="Munoz J.F."/>
            <person name="Poplawski S."/>
            <person name="Goldman W.E."/>
            <person name="Michael T."/>
            <person name="Cuomo C.A."/>
            <person name="Sil A."/>
            <person name="Beyhan S."/>
        </authorList>
    </citation>
    <scope>NUCLEOTIDE SEQUENCE [LARGE SCALE GENOMIC DNA]</scope>
    <source>
        <strain evidence="2 3">G184AR</strain>
    </source>
</reference>
<comment type="caution">
    <text evidence="2">The sequence shown here is derived from an EMBL/GenBank/DDBJ whole genome shotgun (WGS) entry which is preliminary data.</text>
</comment>